<dbReference type="Proteomes" id="UP000754750">
    <property type="component" value="Unassembled WGS sequence"/>
</dbReference>
<dbReference type="RefSeq" id="WP_326840281.1">
    <property type="nucleotide sequence ID" value="NZ_SVNY01000003.1"/>
</dbReference>
<dbReference type="SMART" id="SM00895">
    <property type="entry name" value="FCD"/>
    <property type="match status" value="1"/>
</dbReference>
<dbReference type="Pfam" id="PF00392">
    <property type="entry name" value="GntR"/>
    <property type="match status" value="1"/>
</dbReference>
<organism evidence="5 6">
    <name type="scientific">Faecalispora sporosphaeroides</name>
    <dbReference type="NCBI Taxonomy" id="1549"/>
    <lineage>
        <taxon>Bacteria</taxon>
        <taxon>Bacillati</taxon>
        <taxon>Bacillota</taxon>
        <taxon>Clostridia</taxon>
        <taxon>Eubacteriales</taxon>
        <taxon>Oscillospiraceae</taxon>
        <taxon>Faecalispora</taxon>
    </lineage>
</organism>
<dbReference type="PANTHER" id="PTHR43537:SF5">
    <property type="entry name" value="UXU OPERON TRANSCRIPTIONAL REGULATOR"/>
    <property type="match status" value="1"/>
</dbReference>
<name>A0A928Q2F9_9FIRM</name>
<proteinExistence type="predicted"/>
<keyword evidence="1" id="KW-0805">Transcription regulation</keyword>
<evidence type="ECO:0000256" key="1">
    <source>
        <dbReference type="ARBA" id="ARBA00023015"/>
    </source>
</evidence>
<dbReference type="SUPFAM" id="SSF48008">
    <property type="entry name" value="GntR ligand-binding domain-like"/>
    <property type="match status" value="1"/>
</dbReference>
<dbReference type="CDD" id="cd07377">
    <property type="entry name" value="WHTH_GntR"/>
    <property type="match status" value="1"/>
</dbReference>
<evidence type="ECO:0000256" key="2">
    <source>
        <dbReference type="ARBA" id="ARBA00023125"/>
    </source>
</evidence>
<dbReference type="SUPFAM" id="SSF46785">
    <property type="entry name" value="Winged helix' DNA-binding domain"/>
    <property type="match status" value="1"/>
</dbReference>
<dbReference type="InterPro" id="IPR011711">
    <property type="entry name" value="GntR_C"/>
</dbReference>
<accession>A0A928Q2F9</accession>
<dbReference type="SMART" id="SM00345">
    <property type="entry name" value="HTH_GNTR"/>
    <property type="match status" value="1"/>
</dbReference>
<keyword evidence="2" id="KW-0238">DNA-binding</keyword>
<dbReference type="InterPro" id="IPR036390">
    <property type="entry name" value="WH_DNA-bd_sf"/>
</dbReference>
<comment type="caution">
    <text evidence="5">The sequence shown here is derived from an EMBL/GenBank/DDBJ whole genome shotgun (WGS) entry which is preliminary data.</text>
</comment>
<dbReference type="AlphaFoldDB" id="A0A928Q2F9"/>
<dbReference type="InterPro" id="IPR008920">
    <property type="entry name" value="TF_FadR/GntR_C"/>
</dbReference>
<dbReference type="PROSITE" id="PS50949">
    <property type="entry name" value="HTH_GNTR"/>
    <property type="match status" value="1"/>
</dbReference>
<evidence type="ECO:0000256" key="3">
    <source>
        <dbReference type="ARBA" id="ARBA00023163"/>
    </source>
</evidence>
<evidence type="ECO:0000313" key="6">
    <source>
        <dbReference type="Proteomes" id="UP000754750"/>
    </source>
</evidence>
<keyword evidence="3" id="KW-0804">Transcription</keyword>
<dbReference type="GO" id="GO:0003700">
    <property type="term" value="F:DNA-binding transcription factor activity"/>
    <property type="evidence" value="ECO:0007669"/>
    <property type="project" value="InterPro"/>
</dbReference>
<dbReference type="InterPro" id="IPR000524">
    <property type="entry name" value="Tscrpt_reg_HTH_GntR"/>
</dbReference>
<dbReference type="EMBL" id="SVNY01000003">
    <property type="protein sequence ID" value="MBE6833279.1"/>
    <property type="molecule type" value="Genomic_DNA"/>
</dbReference>
<gene>
    <name evidence="5" type="ORF">E7512_06805</name>
</gene>
<feature type="domain" description="HTH gntR-type" evidence="4">
    <location>
        <begin position="9"/>
        <end position="77"/>
    </location>
</feature>
<dbReference type="PANTHER" id="PTHR43537">
    <property type="entry name" value="TRANSCRIPTIONAL REGULATOR, GNTR FAMILY"/>
    <property type="match status" value="1"/>
</dbReference>
<dbReference type="GO" id="GO:0003677">
    <property type="term" value="F:DNA binding"/>
    <property type="evidence" value="ECO:0007669"/>
    <property type="project" value="UniProtKB-KW"/>
</dbReference>
<evidence type="ECO:0000259" key="4">
    <source>
        <dbReference type="PROSITE" id="PS50949"/>
    </source>
</evidence>
<dbReference type="PRINTS" id="PR00035">
    <property type="entry name" value="HTHGNTR"/>
</dbReference>
<dbReference type="InterPro" id="IPR036388">
    <property type="entry name" value="WH-like_DNA-bd_sf"/>
</dbReference>
<dbReference type="Gene3D" id="1.10.10.10">
    <property type="entry name" value="Winged helix-like DNA-binding domain superfamily/Winged helix DNA-binding domain"/>
    <property type="match status" value="1"/>
</dbReference>
<evidence type="ECO:0000313" key="5">
    <source>
        <dbReference type="EMBL" id="MBE6833279.1"/>
    </source>
</evidence>
<reference evidence="5" key="1">
    <citation type="submission" date="2019-04" db="EMBL/GenBank/DDBJ databases">
        <title>Evolution of Biomass-Degrading Anaerobic Consortia Revealed by Metagenomics.</title>
        <authorList>
            <person name="Peng X."/>
        </authorList>
    </citation>
    <scope>NUCLEOTIDE SEQUENCE</scope>
    <source>
        <strain evidence="5">SIG551</strain>
    </source>
</reference>
<protein>
    <submittedName>
        <fullName evidence="5">FadR family transcriptional regulator</fullName>
    </submittedName>
</protein>
<dbReference type="Gene3D" id="1.20.120.530">
    <property type="entry name" value="GntR ligand-binding domain-like"/>
    <property type="match status" value="1"/>
</dbReference>
<dbReference type="Pfam" id="PF07729">
    <property type="entry name" value="FCD"/>
    <property type="match status" value="1"/>
</dbReference>
<sequence length="230" mass="25929">MSQILFGTRELPLLISKKLKEMIVEKNLKPGDRLPSEGELATMFGVGRSTVREAVKLLIADNIVEIHRGRGTFITESPGLKDDPLGLHFANPNKLLQNLLESRLLIEPQIARLAAQRATGENLYRLGQAIEEMETAERINGLEYPSRDVEFHTAVAECTQNDVLKRILPLICESIREGYLETMNVPGTHQRAIEAHIRIFEAIRDKNPDAAAEEARRHILQAMDDSQLKY</sequence>